<accession>A0A8J4STU0</accession>
<name>A0A8J4STU0_9TREM</name>
<protein>
    <submittedName>
        <fullName evidence="1">Uncharacterized protein</fullName>
    </submittedName>
</protein>
<sequence>MTGNNDEFVVVDGEETEMSSDIVEELKEVVYLFSSSVGVQKHSISQPCYLKMNCKTR</sequence>
<dbReference type="Proteomes" id="UP000748531">
    <property type="component" value="Unassembled WGS sequence"/>
</dbReference>
<reference evidence="1" key="1">
    <citation type="submission" date="2019-05" db="EMBL/GenBank/DDBJ databases">
        <title>Annotation for the trematode Paragonimus heterotremus.</title>
        <authorList>
            <person name="Choi Y.-J."/>
        </authorList>
    </citation>
    <scope>NUCLEOTIDE SEQUENCE</scope>
    <source>
        <strain evidence="1">LC</strain>
    </source>
</reference>
<gene>
    <name evidence="1" type="ORF">PHET_08800</name>
</gene>
<dbReference type="AlphaFoldDB" id="A0A8J4STU0"/>
<organism evidence="1 2">
    <name type="scientific">Paragonimus heterotremus</name>
    <dbReference type="NCBI Taxonomy" id="100268"/>
    <lineage>
        <taxon>Eukaryota</taxon>
        <taxon>Metazoa</taxon>
        <taxon>Spiralia</taxon>
        <taxon>Lophotrochozoa</taxon>
        <taxon>Platyhelminthes</taxon>
        <taxon>Trematoda</taxon>
        <taxon>Digenea</taxon>
        <taxon>Plagiorchiida</taxon>
        <taxon>Troglotremata</taxon>
        <taxon>Troglotrematidae</taxon>
        <taxon>Paragonimus</taxon>
    </lineage>
</organism>
<evidence type="ECO:0000313" key="2">
    <source>
        <dbReference type="Proteomes" id="UP000748531"/>
    </source>
</evidence>
<evidence type="ECO:0000313" key="1">
    <source>
        <dbReference type="EMBL" id="KAF5397871.1"/>
    </source>
</evidence>
<dbReference type="EMBL" id="LUCH01005677">
    <property type="protein sequence ID" value="KAF5397871.1"/>
    <property type="molecule type" value="Genomic_DNA"/>
</dbReference>
<proteinExistence type="predicted"/>
<comment type="caution">
    <text evidence="1">The sequence shown here is derived from an EMBL/GenBank/DDBJ whole genome shotgun (WGS) entry which is preliminary data.</text>
</comment>
<keyword evidence="2" id="KW-1185">Reference proteome</keyword>